<protein>
    <submittedName>
        <fullName evidence="1">Uncharacterized protein</fullName>
    </submittedName>
</protein>
<keyword evidence="2" id="KW-1185">Reference proteome</keyword>
<dbReference type="EMBL" id="JACEIK010000534">
    <property type="protein sequence ID" value="MCD7458679.1"/>
    <property type="molecule type" value="Genomic_DNA"/>
</dbReference>
<gene>
    <name evidence="1" type="ORF">HAX54_038876</name>
</gene>
<name>A0ABS8SJI1_DATST</name>
<reference evidence="1 2" key="1">
    <citation type="journal article" date="2021" name="BMC Genomics">
        <title>Datura genome reveals duplications of psychoactive alkaloid biosynthetic genes and high mutation rate following tissue culture.</title>
        <authorList>
            <person name="Rajewski A."/>
            <person name="Carter-House D."/>
            <person name="Stajich J."/>
            <person name="Litt A."/>
        </authorList>
    </citation>
    <scope>NUCLEOTIDE SEQUENCE [LARGE SCALE GENOMIC DNA]</scope>
    <source>
        <strain evidence="1">AR-01</strain>
    </source>
</reference>
<proteinExistence type="predicted"/>
<evidence type="ECO:0000313" key="1">
    <source>
        <dbReference type="EMBL" id="MCD7458679.1"/>
    </source>
</evidence>
<evidence type="ECO:0000313" key="2">
    <source>
        <dbReference type="Proteomes" id="UP000823775"/>
    </source>
</evidence>
<comment type="caution">
    <text evidence="1">The sequence shown here is derived from an EMBL/GenBank/DDBJ whole genome shotgun (WGS) entry which is preliminary data.</text>
</comment>
<organism evidence="1 2">
    <name type="scientific">Datura stramonium</name>
    <name type="common">Jimsonweed</name>
    <name type="synonym">Common thornapple</name>
    <dbReference type="NCBI Taxonomy" id="4076"/>
    <lineage>
        <taxon>Eukaryota</taxon>
        <taxon>Viridiplantae</taxon>
        <taxon>Streptophyta</taxon>
        <taxon>Embryophyta</taxon>
        <taxon>Tracheophyta</taxon>
        <taxon>Spermatophyta</taxon>
        <taxon>Magnoliopsida</taxon>
        <taxon>eudicotyledons</taxon>
        <taxon>Gunneridae</taxon>
        <taxon>Pentapetalae</taxon>
        <taxon>asterids</taxon>
        <taxon>lamiids</taxon>
        <taxon>Solanales</taxon>
        <taxon>Solanaceae</taxon>
        <taxon>Solanoideae</taxon>
        <taxon>Datureae</taxon>
        <taxon>Datura</taxon>
    </lineage>
</organism>
<dbReference type="Proteomes" id="UP000823775">
    <property type="component" value="Unassembled WGS sequence"/>
</dbReference>
<accession>A0ABS8SJI1</accession>
<sequence>MWVQISPHHAGHHSEIYCVVHNGALSRWTCALANFLILDLVQCDALVITMNFIKQGPDLPNKVILYIKTKATGNSGRHGAYQPVETQLSYEDHEFLIDQHMQECMQYLQARNARHTIQNSRELTKQGD</sequence>